<dbReference type="RefSeq" id="WP_162273853.1">
    <property type="nucleotide sequence ID" value="NZ_LT630450.1"/>
</dbReference>
<dbReference type="Pfam" id="PF13439">
    <property type="entry name" value="Glyco_transf_4"/>
    <property type="match status" value="1"/>
</dbReference>
<dbReference type="GO" id="GO:0016757">
    <property type="term" value="F:glycosyltransferase activity"/>
    <property type="evidence" value="ECO:0007669"/>
    <property type="project" value="UniProtKB-KW"/>
</dbReference>
<dbReference type="Pfam" id="PF13692">
    <property type="entry name" value="Glyco_trans_1_4"/>
    <property type="match status" value="1"/>
</dbReference>
<dbReference type="EC" id="2.4.1.-" evidence="3"/>
<dbReference type="KEGG" id="dpg:DESPIGER_1423"/>
<sequence length="484" mass="53942">MKNILHINTHASAGGAAVVMQRLADMVRRQGMASAILTGAPAFGQAPDLKAAKYTGLHAWTTWRGQQDYGFQKNHALVRSSLFQQADIIHLHNLHGGYFNLWSLPLLSALKPTVWTLHDMQALTGHCAHSLDCKRWLPETGCGSCPSLSAYPRLWRDATRQLWQDKRTIYTHSSLYLVTPSVWLQRLTEKSLLKEQPLVCIPNGADTSIYRPLDQQEARRLLGLPQDALLVGGCADGGLANPWKGGRYALETILELKKTFPSLYFLNIGVKSTPTELQGAGWVQHIRYVHEPAKLARLYAALDLLLYPTLADNHPLVCIESLCCGTPIVGFATGGVPEIVRDGLDGLLVSTHDGTALTKAAATLLQDTTLREKMSKEAEISAAQRFNLELFTQRYEKLYGEVLERPRSLEKSRLPLDKVPNIVKSPAFMRQEWSKYPHPSRQQQKKLLSHAIAGGICTTIGTLAGWPLLVAALFRSLYRRYRNR</sequence>
<organism evidence="3 4">
    <name type="scientific">Desulfovibrio piger</name>
    <dbReference type="NCBI Taxonomy" id="901"/>
    <lineage>
        <taxon>Bacteria</taxon>
        <taxon>Pseudomonadati</taxon>
        <taxon>Thermodesulfobacteriota</taxon>
        <taxon>Desulfovibrionia</taxon>
        <taxon>Desulfovibrionales</taxon>
        <taxon>Desulfovibrionaceae</taxon>
        <taxon>Desulfovibrio</taxon>
    </lineage>
</organism>
<keyword evidence="3" id="KW-0328">Glycosyltransferase</keyword>
<keyword evidence="1" id="KW-0812">Transmembrane</keyword>
<dbReference type="Proteomes" id="UP000186323">
    <property type="component" value="Chromosome I"/>
</dbReference>
<keyword evidence="1" id="KW-1133">Transmembrane helix</keyword>
<proteinExistence type="predicted"/>
<dbReference type="EMBL" id="LT630450">
    <property type="protein sequence ID" value="SFV73268.1"/>
    <property type="molecule type" value="Genomic_DNA"/>
</dbReference>
<protein>
    <submittedName>
        <fullName evidence="3">Glycosyltransferase</fullName>
        <ecNumber evidence="3">2.4.1.-</ecNumber>
    </submittedName>
</protein>
<evidence type="ECO:0000256" key="1">
    <source>
        <dbReference type="SAM" id="Phobius"/>
    </source>
</evidence>
<keyword evidence="4" id="KW-1185">Reference proteome</keyword>
<name>A0A1K1LEV0_9BACT</name>
<evidence type="ECO:0000313" key="4">
    <source>
        <dbReference type="Proteomes" id="UP000186323"/>
    </source>
</evidence>
<evidence type="ECO:0000313" key="3">
    <source>
        <dbReference type="EMBL" id="SFV73268.1"/>
    </source>
</evidence>
<accession>A0A1K1LEV0</accession>
<dbReference type="InterPro" id="IPR028098">
    <property type="entry name" value="Glyco_trans_4-like_N"/>
</dbReference>
<reference evidence="4" key="1">
    <citation type="submission" date="2016-10" db="EMBL/GenBank/DDBJ databases">
        <authorList>
            <person name="Wegmann U."/>
        </authorList>
    </citation>
    <scope>NUCLEOTIDE SEQUENCE [LARGE SCALE GENOMIC DNA]</scope>
</reference>
<evidence type="ECO:0000259" key="2">
    <source>
        <dbReference type="Pfam" id="PF13439"/>
    </source>
</evidence>
<dbReference type="SUPFAM" id="SSF53756">
    <property type="entry name" value="UDP-Glycosyltransferase/glycogen phosphorylase"/>
    <property type="match status" value="1"/>
</dbReference>
<keyword evidence="3" id="KW-0808">Transferase</keyword>
<feature type="transmembrane region" description="Helical" evidence="1">
    <location>
        <begin position="447"/>
        <end position="474"/>
    </location>
</feature>
<keyword evidence="1" id="KW-0472">Membrane</keyword>
<gene>
    <name evidence="3" type="ORF">DESPIGER_1423</name>
</gene>
<dbReference type="Gene3D" id="3.40.50.2000">
    <property type="entry name" value="Glycogen Phosphorylase B"/>
    <property type="match status" value="2"/>
</dbReference>
<feature type="domain" description="Glycosyltransferase subfamily 4-like N-terminal" evidence="2">
    <location>
        <begin position="14"/>
        <end position="208"/>
    </location>
</feature>
<dbReference type="PANTHER" id="PTHR12526">
    <property type="entry name" value="GLYCOSYLTRANSFERASE"/>
    <property type="match status" value="1"/>
</dbReference>
<dbReference type="AlphaFoldDB" id="A0A1K1LEV0"/>